<feature type="transmembrane region" description="Helical" evidence="11">
    <location>
        <begin position="15"/>
        <end position="40"/>
    </location>
</feature>
<evidence type="ECO:0000313" key="12">
    <source>
        <dbReference type="EMBL" id="AOY87163.1"/>
    </source>
</evidence>
<evidence type="ECO:0000256" key="7">
    <source>
        <dbReference type="ARBA" id="ARBA00022692"/>
    </source>
</evidence>
<keyword evidence="13" id="KW-1185">Reference proteome</keyword>
<sequence length="263" mass="28017">MSDTETKSFLRPGKIITLVLLAALVYLAALVIWVPAGWLWQQASARVALPKQVQVQQVSGRLWDGAAGLVVAGYPARLDWRLGWPSLSGLSLPIAVSLASSESLVEGNVTIGWPARAEVNARGRLAVAEFEDLIRRSGGAMIEGDVTVDRLHLVWADNRVSRAEGIGRWAGGQVSWPMGGQTGQAQFPPMQANLDTTQGGVALTVSEQGGDGPAADASVLWNGMMELRVYKRMVDLAGQPWSDSASPGDVVFRVRQPLLPGAG</sequence>
<evidence type="ECO:0000256" key="5">
    <source>
        <dbReference type="ARBA" id="ARBA00022475"/>
    </source>
</evidence>
<dbReference type="EMBL" id="CP017715">
    <property type="protein sequence ID" value="AOY87163.1"/>
    <property type="molecule type" value="Genomic_DNA"/>
</dbReference>
<evidence type="ECO:0000256" key="4">
    <source>
        <dbReference type="ARBA" id="ARBA00022448"/>
    </source>
</evidence>
<keyword evidence="6" id="KW-0997">Cell inner membrane</keyword>
<evidence type="ECO:0000313" key="13">
    <source>
        <dbReference type="Proteomes" id="UP000177445"/>
    </source>
</evidence>
<dbReference type="OrthoDB" id="6359046at2"/>
<keyword evidence="4" id="KW-0813">Transport</keyword>
<comment type="subcellular location">
    <subcellularLocation>
        <location evidence="1">Cell inner membrane</location>
    </subcellularLocation>
</comment>
<dbReference type="Pfam" id="PF01203">
    <property type="entry name" value="T2SSN"/>
    <property type="match status" value="1"/>
</dbReference>
<keyword evidence="5" id="KW-1003">Cell membrane</keyword>
<dbReference type="Proteomes" id="UP000177445">
    <property type="component" value="Chromosome"/>
</dbReference>
<dbReference type="AlphaFoldDB" id="A0A1D9GHS6"/>
<name>A0A1D9GHS6_9GAMM</name>
<dbReference type="GO" id="GO:0015627">
    <property type="term" value="C:type II protein secretion system complex"/>
    <property type="evidence" value="ECO:0007669"/>
    <property type="project" value="InterPro"/>
</dbReference>
<accession>A0A1D9GHS6</accession>
<keyword evidence="9 11" id="KW-0472">Membrane</keyword>
<dbReference type="GO" id="GO:0015628">
    <property type="term" value="P:protein secretion by the type II secretion system"/>
    <property type="evidence" value="ECO:0007669"/>
    <property type="project" value="InterPro"/>
</dbReference>
<dbReference type="RefSeq" id="WP_070965649.1">
    <property type="nucleotide sequence ID" value="NZ_CP017715.1"/>
</dbReference>
<keyword evidence="8" id="KW-0653">Protein transport</keyword>
<evidence type="ECO:0000256" key="9">
    <source>
        <dbReference type="ARBA" id="ARBA00023136"/>
    </source>
</evidence>
<dbReference type="GO" id="GO:0005886">
    <property type="term" value="C:plasma membrane"/>
    <property type="evidence" value="ECO:0007669"/>
    <property type="project" value="UniProtKB-SubCell"/>
</dbReference>
<evidence type="ECO:0000256" key="2">
    <source>
        <dbReference type="ARBA" id="ARBA00007208"/>
    </source>
</evidence>
<dbReference type="KEGG" id="msq:BKP64_02620"/>
<evidence type="ECO:0000256" key="3">
    <source>
        <dbReference type="ARBA" id="ARBA00021563"/>
    </source>
</evidence>
<gene>
    <name evidence="12" type="ORF">BKP64_02620</name>
</gene>
<comment type="similarity">
    <text evidence="2">Belongs to the GSP N family.</text>
</comment>
<evidence type="ECO:0000256" key="1">
    <source>
        <dbReference type="ARBA" id="ARBA00004533"/>
    </source>
</evidence>
<keyword evidence="11" id="KW-1133">Transmembrane helix</keyword>
<keyword evidence="7 11" id="KW-0812">Transmembrane</keyword>
<evidence type="ECO:0000256" key="11">
    <source>
        <dbReference type="SAM" id="Phobius"/>
    </source>
</evidence>
<evidence type="ECO:0000256" key="6">
    <source>
        <dbReference type="ARBA" id="ARBA00022519"/>
    </source>
</evidence>
<evidence type="ECO:0000256" key="8">
    <source>
        <dbReference type="ARBA" id="ARBA00022927"/>
    </source>
</evidence>
<protein>
    <recommendedName>
        <fullName evidence="3">Type II secretion system protein N</fullName>
    </recommendedName>
    <alternativeName>
        <fullName evidence="10">General secretion pathway protein N</fullName>
    </alternativeName>
</protein>
<proteinExistence type="inferred from homology"/>
<dbReference type="STRING" id="1874317.BKP64_02620"/>
<reference evidence="12 13" key="1">
    <citation type="submission" date="2016-10" db="EMBL/GenBank/DDBJ databases">
        <title>Marinobacter salinus sp. nov., a moderately halophilic bacterium isolated from a tidal flat environment.</title>
        <authorList>
            <person name="Park S.-J."/>
        </authorList>
    </citation>
    <scope>NUCLEOTIDE SEQUENCE [LARGE SCALE GENOMIC DNA]</scope>
    <source>
        <strain evidence="12 13">Hb8</strain>
    </source>
</reference>
<organism evidence="12 13">
    <name type="scientific">Marinobacter salinus</name>
    <dbReference type="NCBI Taxonomy" id="1874317"/>
    <lineage>
        <taxon>Bacteria</taxon>
        <taxon>Pseudomonadati</taxon>
        <taxon>Pseudomonadota</taxon>
        <taxon>Gammaproteobacteria</taxon>
        <taxon>Pseudomonadales</taxon>
        <taxon>Marinobacteraceae</taxon>
        <taxon>Marinobacter</taxon>
    </lineage>
</organism>
<evidence type="ECO:0000256" key="10">
    <source>
        <dbReference type="ARBA" id="ARBA00030772"/>
    </source>
</evidence>
<dbReference type="InterPro" id="IPR022792">
    <property type="entry name" value="T2SS_protein-GspN"/>
</dbReference>